<keyword evidence="2" id="KW-1185">Reference proteome</keyword>
<dbReference type="AlphaFoldDB" id="A0A1Q5ZVF3"/>
<gene>
    <name evidence="1" type="ORF">RG47T_1169</name>
</gene>
<evidence type="ECO:0000313" key="1">
    <source>
        <dbReference type="EMBL" id="OKS85723.1"/>
    </source>
</evidence>
<protein>
    <submittedName>
        <fullName evidence="1">Uncharacterized protein</fullName>
    </submittedName>
</protein>
<proteinExistence type="predicted"/>
<dbReference type="Proteomes" id="UP000186720">
    <property type="component" value="Unassembled WGS sequence"/>
</dbReference>
<comment type="caution">
    <text evidence="1">The sequence shown here is derived from an EMBL/GenBank/DDBJ whole genome shotgun (WGS) entry which is preliminary data.</text>
</comment>
<dbReference type="STRING" id="1302689.RG47T_1169"/>
<dbReference type="OrthoDB" id="3831186at2"/>
<dbReference type="RefSeq" id="WP_074488518.1">
    <property type="nucleotide sequence ID" value="NZ_FPAM01000002.1"/>
</dbReference>
<name>A0A1Q5ZVF3_9SPHI</name>
<sequence length="81" mass="9155">MEEVIKLDGNRILLSIMIDKQGENFIEIIPHTAKAGYFTSYADPEFIESLEYISLPFLNKGKYRAFPIEGNSMPRTGTGIL</sequence>
<evidence type="ECO:0000313" key="2">
    <source>
        <dbReference type="Proteomes" id="UP000186720"/>
    </source>
</evidence>
<dbReference type="EMBL" id="MPPL01000001">
    <property type="protein sequence ID" value="OKS85723.1"/>
    <property type="molecule type" value="Genomic_DNA"/>
</dbReference>
<organism evidence="1 2">
    <name type="scientific">Mucilaginibacter polytrichastri</name>
    <dbReference type="NCBI Taxonomy" id="1302689"/>
    <lineage>
        <taxon>Bacteria</taxon>
        <taxon>Pseudomonadati</taxon>
        <taxon>Bacteroidota</taxon>
        <taxon>Sphingobacteriia</taxon>
        <taxon>Sphingobacteriales</taxon>
        <taxon>Sphingobacteriaceae</taxon>
        <taxon>Mucilaginibacter</taxon>
    </lineage>
</organism>
<reference evidence="1 2" key="1">
    <citation type="submission" date="2016-11" db="EMBL/GenBank/DDBJ databases">
        <title>Whole Genome Sequencing of Mucilaginibacter polytrichastri RG4-7(T) isolated from the moss sample.</title>
        <authorList>
            <person name="Li Y."/>
        </authorList>
    </citation>
    <scope>NUCLEOTIDE SEQUENCE [LARGE SCALE GENOMIC DNA]</scope>
    <source>
        <strain evidence="1 2">RG4-7</strain>
    </source>
</reference>
<accession>A0A1Q5ZVF3</accession>